<evidence type="ECO:0000313" key="9">
    <source>
        <dbReference type="EMBL" id="CAF96304.1"/>
    </source>
</evidence>
<reference evidence="9" key="1">
    <citation type="journal article" date="2004" name="Nature">
        <title>Genome duplication in the teleost fish Tetraodon nigroviridis reveals the early vertebrate proto-karyotype.</title>
        <authorList>
            <person name="Jaillon O."/>
            <person name="Aury J.-M."/>
            <person name="Brunet F."/>
            <person name="Petit J.-L."/>
            <person name="Stange-Thomann N."/>
            <person name="Mauceli E."/>
            <person name="Bouneau L."/>
            <person name="Fischer C."/>
            <person name="Ozouf-Costaz C."/>
            <person name="Bernot A."/>
            <person name="Nicaud S."/>
            <person name="Jaffe D."/>
            <person name="Fisher S."/>
            <person name="Lutfalla G."/>
            <person name="Dossat C."/>
            <person name="Segurens B."/>
            <person name="Dasilva C."/>
            <person name="Salanoubat M."/>
            <person name="Levy M."/>
            <person name="Boudet N."/>
            <person name="Castellano S."/>
            <person name="Anthouard V."/>
            <person name="Jubin C."/>
            <person name="Castelli V."/>
            <person name="Katinka M."/>
            <person name="Vacherie B."/>
            <person name="Biemont C."/>
            <person name="Skalli Z."/>
            <person name="Cattolico L."/>
            <person name="Poulain J."/>
            <person name="De Berardinis V."/>
            <person name="Cruaud C."/>
            <person name="Duprat S."/>
            <person name="Brottier P."/>
            <person name="Coutanceau J.-P."/>
            <person name="Gouzy J."/>
            <person name="Parra G."/>
            <person name="Lardier G."/>
            <person name="Chapple C."/>
            <person name="McKernan K.J."/>
            <person name="McEwan P."/>
            <person name="Bosak S."/>
            <person name="Kellis M."/>
            <person name="Volff J.-N."/>
            <person name="Guigo R."/>
            <person name="Zody M.C."/>
            <person name="Mesirov J."/>
            <person name="Lindblad-Toh K."/>
            <person name="Birren B."/>
            <person name="Nusbaum C."/>
            <person name="Kahn D."/>
            <person name="Robinson-Rechavi M."/>
            <person name="Laudet V."/>
            <person name="Schachter V."/>
            <person name="Quetier F."/>
            <person name="Saurin W."/>
            <person name="Scarpelli C."/>
            <person name="Wincker P."/>
            <person name="Lander E.S."/>
            <person name="Weissenbach J."/>
            <person name="Roest Crollius H."/>
        </authorList>
    </citation>
    <scope>NUCLEOTIDE SEQUENCE [LARGE SCALE GENOMIC DNA]</scope>
</reference>
<dbReference type="EMBL" id="CAAE01014347">
    <property type="protein sequence ID" value="CAF96304.1"/>
    <property type="molecule type" value="Genomic_DNA"/>
</dbReference>
<feature type="domain" description="C3H1-type" evidence="8">
    <location>
        <begin position="73"/>
        <end position="99"/>
    </location>
</feature>
<dbReference type="InterPro" id="IPR057602">
    <property type="entry name" value="Zfn-CCCH_PARP12"/>
</dbReference>
<evidence type="ECO:0000256" key="3">
    <source>
        <dbReference type="ARBA" id="ARBA00022737"/>
    </source>
</evidence>
<dbReference type="InterPro" id="IPR051712">
    <property type="entry name" value="ARTD-AVP"/>
</dbReference>
<evidence type="ECO:0000256" key="7">
    <source>
        <dbReference type="SAM" id="MobiDB-lite"/>
    </source>
</evidence>
<keyword evidence="2 6" id="KW-0479">Metal-binding</keyword>
<feature type="compositionally biased region" description="Basic and acidic residues" evidence="7">
    <location>
        <begin position="222"/>
        <end position="231"/>
    </location>
</feature>
<sequence>MEAQILKLICANQGAVDTEFLVCNLGHSVSEILSSSDKLVPCCPFGQPKVVARTRARLCRTKDCPGSCRGLHLCKSFLFSGSCQYSLTRGGCSFSHELTSEHNKRILREHKLEDLSRAELCTLLLQSDNHILPPICHDYNNGPGMFGRCQGGHGCKRVHICERFLNRDCRCPRNHDFRAPQPLKALQDVPDHLVHSLKSTYANIQAVKNQHDEGRPGGNLENKVEMSRRWH</sequence>
<reference evidence="9" key="2">
    <citation type="submission" date="2004-02" db="EMBL/GenBank/DDBJ databases">
        <authorList>
            <consortium name="Genoscope"/>
            <consortium name="Whitehead Institute Centre for Genome Research"/>
        </authorList>
    </citation>
    <scope>NUCLEOTIDE SEQUENCE</scope>
</reference>
<accession>Q4SSS8</accession>
<organism evidence="9">
    <name type="scientific">Tetraodon nigroviridis</name>
    <name type="common">Spotted green pufferfish</name>
    <name type="synonym">Chelonodon nigroviridis</name>
    <dbReference type="NCBI Taxonomy" id="99883"/>
    <lineage>
        <taxon>Eukaryota</taxon>
        <taxon>Metazoa</taxon>
        <taxon>Chordata</taxon>
        <taxon>Craniata</taxon>
        <taxon>Vertebrata</taxon>
        <taxon>Euteleostomi</taxon>
        <taxon>Actinopterygii</taxon>
        <taxon>Neopterygii</taxon>
        <taxon>Teleostei</taxon>
        <taxon>Neoteleostei</taxon>
        <taxon>Acanthomorphata</taxon>
        <taxon>Eupercaria</taxon>
        <taxon>Tetraodontiformes</taxon>
        <taxon>Tetradontoidea</taxon>
        <taxon>Tetraodontidae</taxon>
        <taxon>Tetraodon</taxon>
    </lineage>
</organism>
<dbReference type="GO" id="GO:0003950">
    <property type="term" value="F:NAD+ poly-ADP-ribosyltransferase activity"/>
    <property type="evidence" value="ECO:0007669"/>
    <property type="project" value="TreeGrafter"/>
</dbReference>
<keyword evidence="5 6" id="KW-0862">Zinc</keyword>
<gene>
    <name evidence="9" type="ORF">GSTENG00013282001</name>
</gene>
<dbReference type="GO" id="GO:0008270">
    <property type="term" value="F:zinc ion binding"/>
    <property type="evidence" value="ECO:0007669"/>
    <property type="project" value="UniProtKB-KW"/>
</dbReference>
<keyword evidence="3" id="KW-0677">Repeat</keyword>
<dbReference type="GO" id="GO:1990404">
    <property type="term" value="F:NAD+-protein mono-ADP-ribosyltransferase activity"/>
    <property type="evidence" value="ECO:0007669"/>
    <property type="project" value="TreeGrafter"/>
</dbReference>
<feature type="region of interest" description="Disordered" evidence="7">
    <location>
        <begin position="209"/>
        <end position="231"/>
    </location>
</feature>
<evidence type="ECO:0000259" key="8">
    <source>
        <dbReference type="PROSITE" id="PS50103"/>
    </source>
</evidence>
<dbReference type="InterPro" id="IPR000571">
    <property type="entry name" value="Znf_CCCH"/>
</dbReference>
<evidence type="ECO:0000256" key="5">
    <source>
        <dbReference type="ARBA" id="ARBA00022833"/>
    </source>
</evidence>
<keyword evidence="1" id="KW-0597">Phosphoprotein</keyword>
<dbReference type="PROSITE" id="PS50103">
    <property type="entry name" value="ZF_C3H1"/>
    <property type="match status" value="1"/>
</dbReference>
<dbReference type="PANTHER" id="PTHR45740:SF15">
    <property type="entry name" value="ZINC FINGER CCCH TYPE DOMAIN CONTAINING 1-LIKE"/>
    <property type="match status" value="1"/>
</dbReference>
<dbReference type="GO" id="GO:0005634">
    <property type="term" value="C:nucleus"/>
    <property type="evidence" value="ECO:0007669"/>
    <property type="project" value="TreeGrafter"/>
</dbReference>
<evidence type="ECO:0000256" key="2">
    <source>
        <dbReference type="ARBA" id="ARBA00022723"/>
    </source>
</evidence>
<evidence type="ECO:0000256" key="4">
    <source>
        <dbReference type="ARBA" id="ARBA00022771"/>
    </source>
</evidence>
<dbReference type="KEGG" id="tng:GSTEN00013282G001"/>
<evidence type="ECO:0000256" key="6">
    <source>
        <dbReference type="PROSITE-ProRule" id="PRU00723"/>
    </source>
</evidence>
<comment type="caution">
    <text evidence="9">The sequence shown here is derived from an EMBL/GenBank/DDBJ whole genome shotgun (WGS) entry which is preliminary data.</text>
</comment>
<feature type="zinc finger region" description="C3H1-type" evidence="6">
    <location>
        <begin position="73"/>
        <end position="99"/>
    </location>
</feature>
<proteinExistence type="predicted"/>
<protein>
    <submittedName>
        <fullName evidence="9">(spotted green pufferfish) hypothetical protein</fullName>
    </submittedName>
</protein>
<dbReference type="OrthoDB" id="6133115at2759"/>
<name>Q4SSS8_TETNG</name>
<dbReference type="AlphaFoldDB" id="Q4SSS8"/>
<dbReference type="PANTHER" id="PTHR45740">
    <property type="entry name" value="POLY [ADP-RIBOSE] POLYMERASE"/>
    <property type="match status" value="1"/>
</dbReference>
<keyword evidence="4 6" id="KW-0863">Zinc-finger</keyword>
<evidence type="ECO:0000256" key="1">
    <source>
        <dbReference type="ARBA" id="ARBA00022553"/>
    </source>
</evidence>
<dbReference type="Pfam" id="PF25261">
    <property type="entry name" value="zf-CCCH_PARP12"/>
    <property type="match status" value="1"/>
</dbReference>